<keyword evidence="2" id="KW-1133">Transmembrane helix</keyword>
<feature type="transmembrane region" description="Helical" evidence="2">
    <location>
        <begin position="159"/>
        <end position="180"/>
    </location>
</feature>
<organism evidence="3 4">
    <name type="scientific">Gracilariopsis chorda</name>
    <dbReference type="NCBI Taxonomy" id="448386"/>
    <lineage>
        <taxon>Eukaryota</taxon>
        <taxon>Rhodophyta</taxon>
        <taxon>Florideophyceae</taxon>
        <taxon>Rhodymeniophycidae</taxon>
        <taxon>Gracilariales</taxon>
        <taxon>Gracilariaceae</taxon>
        <taxon>Gracilariopsis</taxon>
    </lineage>
</organism>
<keyword evidence="2" id="KW-0812">Transmembrane</keyword>
<dbReference type="AlphaFoldDB" id="A0A2V3IMK8"/>
<accession>A0A2V3IMK8</accession>
<name>A0A2V3IMK8_9FLOR</name>
<evidence type="ECO:0000313" key="3">
    <source>
        <dbReference type="EMBL" id="PXF43289.1"/>
    </source>
</evidence>
<dbReference type="EMBL" id="NBIV01000129">
    <property type="protein sequence ID" value="PXF43289.1"/>
    <property type="molecule type" value="Genomic_DNA"/>
</dbReference>
<dbReference type="Proteomes" id="UP000247409">
    <property type="component" value="Unassembled WGS sequence"/>
</dbReference>
<keyword evidence="2" id="KW-0472">Membrane</keyword>
<gene>
    <name evidence="3" type="ORF">BWQ96_06928</name>
</gene>
<keyword evidence="4" id="KW-1185">Reference proteome</keyword>
<reference evidence="3 4" key="1">
    <citation type="journal article" date="2018" name="Mol. Biol. Evol.">
        <title>Analysis of the draft genome of the red seaweed Gracilariopsis chorda provides insights into genome size evolution in Rhodophyta.</title>
        <authorList>
            <person name="Lee J."/>
            <person name="Yang E.C."/>
            <person name="Graf L."/>
            <person name="Yang J.H."/>
            <person name="Qiu H."/>
            <person name="Zel Zion U."/>
            <person name="Chan C.X."/>
            <person name="Stephens T.G."/>
            <person name="Weber A.P.M."/>
            <person name="Boo G.H."/>
            <person name="Boo S.M."/>
            <person name="Kim K.M."/>
            <person name="Shin Y."/>
            <person name="Jung M."/>
            <person name="Lee S.J."/>
            <person name="Yim H.S."/>
            <person name="Lee J.H."/>
            <person name="Bhattacharya D."/>
            <person name="Yoon H.S."/>
        </authorList>
    </citation>
    <scope>NUCLEOTIDE SEQUENCE [LARGE SCALE GENOMIC DNA]</scope>
    <source>
        <strain evidence="3 4">SKKU-2015</strain>
        <tissue evidence="3">Whole body</tissue>
    </source>
</reference>
<evidence type="ECO:0000256" key="1">
    <source>
        <dbReference type="SAM" id="MobiDB-lite"/>
    </source>
</evidence>
<comment type="caution">
    <text evidence="3">The sequence shown here is derived from an EMBL/GenBank/DDBJ whole genome shotgun (WGS) entry which is preliminary data.</text>
</comment>
<proteinExistence type="predicted"/>
<sequence>MPLVPHALHALLPRRHRAPPRRDRPSNDERPPPSQPPFPPSIAAHIAAQVQTPCWVGPLSLQTSHREASFRGMLAAFSYALPQRTAIQTALPPRITVTSANLISVSLAVQLVLSPHANWFLRLSVPPVPSANRAAPRYNAALLALQRAQTAVILPDSTGQWVLCPLLFPPFGLCFIAVYVPSSARMLRTS</sequence>
<protein>
    <submittedName>
        <fullName evidence="3">Uncharacterized protein</fullName>
    </submittedName>
</protein>
<feature type="region of interest" description="Disordered" evidence="1">
    <location>
        <begin position="9"/>
        <end position="40"/>
    </location>
</feature>
<evidence type="ECO:0000313" key="4">
    <source>
        <dbReference type="Proteomes" id="UP000247409"/>
    </source>
</evidence>
<evidence type="ECO:0000256" key="2">
    <source>
        <dbReference type="SAM" id="Phobius"/>
    </source>
</evidence>
<feature type="compositionally biased region" description="Basic and acidic residues" evidence="1">
    <location>
        <begin position="20"/>
        <end position="31"/>
    </location>
</feature>